<dbReference type="RefSeq" id="WP_015905883.1">
    <property type="nucleotide sequence ID" value="NC_012108.1"/>
</dbReference>
<name>C0QCD3_DESAH</name>
<proteinExistence type="predicted"/>
<dbReference type="EMBL" id="CP001087">
    <property type="protein sequence ID" value="ACN17150.1"/>
    <property type="molecule type" value="Genomic_DNA"/>
</dbReference>
<organism evidence="1 2">
    <name type="scientific">Desulforapulum autotrophicum (strain ATCC 43914 / DSM 3382 / VKM B-1955 / HRM2)</name>
    <name type="common">Desulfobacterium autotrophicum</name>
    <dbReference type="NCBI Taxonomy" id="177437"/>
    <lineage>
        <taxon>Bacteria</taxon>
        <taxon>Pseudomonadati</taxon>
        <taxon>Thermodesulfobacteriota</taxon>
        <taxon>Desulfobacteria</taxon>
        <taxon>Desulfobacterales</taxon>
        <taxon>Desulfobacteraceae</taxon>
        <taxon>Desulforapulum</taxon>
    </lineage>
</organism>
<accession>C0QCD3</accession>
<dbReference type="OrthoDB" id="5421941at2"/>
<dbReference type="Proteomes" id="UP000000442">
    <property type="component" value="Chromosome"/>
</dbReference>
<dbReference type="HOGENOM" id="CLU_2616204_0_0_7"/>
<evidence type="ECO:0000313" key="2">
    <source>
        <dbReference type="Proteomes" id="UP000000442"/>
    </source>
</evidence>
<dbReference type="eggNOG" id="ENOG5034BJR">
    <property type="taxonomic scope" value="Bacteria"/>
</dbReference>
<sequence>MAIFGRDGFVRKQEIAFAKKLLVWKYEKSGMALPHETAISDHARKIVDDAHSIAKKTGSNVLEILKETVTDIQNKKKE</sequence>
<reference evidence="1 2" key="1">
    <citation type="journal article" date="2009" name="Environ. Microbiol.">
        <title>Genome sequence of Desulfobacterium autotrophicum HRM2, a marine sulfate reducer oxidizing organic carbon completely to carbon dioxide.</title>
        <authorList>
            <person name="Strittmatter A.W."/>
            <person name="Liesegang H."/>
            <person name="Rabus R."/>
            <person name="Decker I."/>
            <person name="Amann J."/>
            <person name="Andres S."/>
            <person name="Henne A."/>
            <person name="Fricke W.F."/>
            <person name="Martinez-Arias R."/>
            <person name="Bartels D."/>
            <person name="Goesmann A."/>
            <person name="Krause L."/>
            <person name="Puehler A."/>
            <person name="Klenk H.P."/>
            <person name="Richter M."/>
            <person name="Schuler M."/>
            <person name="Gloeckner F.O."/>
            <person name="Meyerdierks A."/>
            <person name="Gottschalk G."/>
            <person name="Amann R."/>
        </authorList>
    </citation>
    <scope>NUCLEOTIDE SEQUENCE [LARGE SCALE GENOMIC DNA]</scope>
    <source>
        <strain evidence="2">ATCC 43914 / DSM 3382 / HRM2</strain>
    </source>
</reference>
<evidence type="ECO:0000313" key="1">
    <source>
        <dbReference type="EMBL" id="ACN17150.1"/>
    </source>
</evidence>
<dbReference type="KEGG" id="dat:HRM2_40930"/>
<gene>
    <name evidence="1" type="ordered locus">HRM2_40930</name>
</gene>
<protein>
    <submittedName>
        <fullName evidence="1">Uncharacterized protein</fullName>
    </submittedName>
</protein>
<keyword evidence="2" id="KW-1185">Reference proteome</keyword>
<dbReference type="AlphaFoldDB" id="C0QCD3"/>